<organism evidence="2 3">
    <name type="scientific">Enterococcus phoeniculicola ATCC BAA-412</name>
    <dbReference type="NCBI Taxonomy" id="1158610"/>
    <lineage>
        <taxon>Bacteria</taxon>
        <taxon>Bacillati</taxon>
        <taxon>Bacillota</taxon>
        <taxon>Bacilli</taxon>
        <taxon>Lactobacillales</taxon>
        <taxon>Enterococcaceae</taxon>
        <taxon>Enterococcus</taxon>
    </lineage>
</organism>
<dbReference type="InterPro" id="IPR050490">
    <property type="entry name" value="Bact_solute-bd_prot1"/>
</dbReference>
<dbReference type="SUPFAM" id="SSF53850">
    <property type="entry name" value="Periplasmic binding protein-like II"/>
    <property type="match status" value="1"/>
</dbReference>
<dbReference type="eggNOG" id="COG1653">
    <property type="taxonomic scope" value="Bacteria"/>
</dbReference>
<dbReference type="HOGENOM" id="CLU_021021_2_0_9"/>
<dbReference type="PROSITE" id="PS51257">
    <property type="entry name" value="PROKAR_LIPOPROTEIN"/>
    <property type="match status" value="1"/>
</dbReference>
<dbReference type="Proteomes" id="UP000013785">
    <property type="component" value="Unassembled WGS sequence"/>
</dbReference>
<keyword evidence="3" id="KW-1185">Reference proteome</keyword>
<dbReference type="PATRIC" id="fig|1158610.3.peg.2717"/>
<dbReference type="PANTHER" id="PTHR43649">
    <property type="entry name" value="ARABINOSE-BINDING PROTEIN-RELATED"/>
    <property type="match status" value="1"/>
</dbReference>
<evidence type="ECO:0000313" key="3">
    <source>
        <dbReference type="Proteomes" id="UP000013785"/>
    </source>
</evidence>
<protein>
    <recommendedName>
        <fullName evidence="4">Extracellular solute-binding protein</fullName>
    </recommendedName>
</protein>
<dbReference type="STRING" id="154621.RV11_GL001932"/>
<accession>R3TMW5</accession>
<name>R3TMW5_9ENTE</name>
<reference evidence="2 3" key="1">
    <citation type="submission" date="2013-02" db="EMBL/GenBank/DDBJ databases">
        <title>The Genome Sequence of Enterococcus phoeniculicola BAA-412.</title>
        <authorList>
            <consortium name="The Broad Institute Genome Sequencing Platform"/>
            <consortium name="The Broad Institute Genome Sequencing Center for Infectious Disease"/>
            <person name="Earl A.M."/>
            <person name="Gilmore M.S."/>
            <person name="Lebreton F."/>
            <person name="Walker B."/>
            <person name="Young S.K."/>
            <person name="Zeng Q."/>
            <person name="Gargeya S."/>
            <person name="Fitzgerald M."/>
            <person name="Haas B."/>
            <person name="Abouelleil A."/>
            <person name="Alvarado L."/>
            <person name="Arachchi H.M."/>
            <person name="Berlin A.M."/>
            <person name="Chapman S.B."/>
            <person name="Dewar J."/>
            <person name="Goldberg J."/>
            <person name="Griggs A."/>
            <person name="Gujja S."/>
            <person name="Hansen M."/>
            <person name="Howarth C."/>
            <person name="Imamovic A."/>
            <person name="Larimer J."/>
            <person name="McCowan C."/>
            <person name="Murphy C."/>
            <person name="Neiman D."/>
            <person name="Pearson M."/>
            <person name="Priest M."/>
            <person name="Roberts A."/>
            <person name="Saif S."/>
            <person name="Shea T."/>
            <person name="Sisk P."/>
            <person name="Sykes S."/>
            <person name="Wortman J."/>
            <person name="Nusbaum C."/>
            <person name="Birren B."/>
        </authorList>
    </citation>
    <scope>NUCLEOTIDE SEQUENCE [LARGE SCALE GENOMIC DNA]</scope>
    <source>
        <strain evidence="2 3">ATCC BAA-412</strain>
    </source>
</reference>
<sequence>MKKKLRILVVFFVAIPLLVACSSAKEKTSKKKGDSYTIVNTRPWAGEGYKKGFVENSIKDSKIKINWDTYLYSDWGDKKAVVLSGGELPDAFWGGSLVDSDLAQNSEAFISLDEYITPEIMPNLSKALAEDEKLKAVATSADGKIYSLPARVPGRSVVGNQLFINHKWLDNLGLDMPKTYQELEDVLREFKNKDADGDGDSENEIPLSGIIYRMFLPWGLAETTSTIKYMSWDDKKVVYSPVTENYKVAIEHLAKLYKEGILDQEFFTQDNTILGAKKMDASQIGVTDGWVPGPYGTEEGEYVALPAIESPDGNAYVIQDVDDYIRNQFFVTTACKEPKKLLSWIDKFYTDDASVQNFFGSFGIGTTKNDDGTYQLLKPKDPATVQDENSWHISFRDYGPKYVGDNFNEKIHMLDDDGDGFKLKITKDLEPFAKPIYPSLAFTTEEQVRLSSLNTDIQSFVEEKMGEWVTNGGVDDEWDSYLAQLDKMGLEEFLTIQQDAMDRYFEK</sequence>
<dbReference type="EMBL" id="AJAT01000017">
    <property type="protein sequence ID" value="EOL42383.1"/>
    <property type="molecule type" value="Genomic_DNA"/>
</dbReference>
<dbReference type="Gene3D" id="3.40.190.10">
    <property type="entry name" value="Periplasmic binding protein-like II"/>
    <property type="match status" value="2"/>
</dbReference>
<evidence type="ECO:0000313" key="2">
    <source>
        <dbReference type="EMBL" id="EOL42383.1"/>
    </source>
</evidence>
<evidence type="ECO:0000256" key="1">
    <source>
        <dbReference type="SAM" id="SignalP"/>
    </source>
</evidence>
<evidence type="ECO:0008006" key="4">
    <source>
        <dbReference type="Google" id="ProtNLM"/>
    </source>
</evidence>
<keyword evidence="1" id="KW-0732">Signal</keyword>
<feature type="chain" id="PRO_5004369523" description="Extracellular solute-binding protein" evidence="1">
    <location>
        <begin position="25"/>
        <end position="507"/>
    </location>
</feature>
<feature type="signal peptide" evidence="1">
    <location>
        <begin position="1"/>
        <end position="24"/>
    </location>
</feature>
<gene>
    <name evidence="2" type="ORF">UC3_02735</name>
</gene>
<proteinExistence type="predicted"/>
<dbReference type="AlphaFoldDB" id="R3TMW5"/>
<dbReference type="PANTHER" id="PTHR43649:SF17">
    <property type="entry name" value="ABC TRANSPORTER SOLUTE BINDING PROTEIN-SUGAR TRANSPORT"/>
    <property type="match status" value="1"/>
</dbReference>
<dbReference type="RefSeq" id="WP_010769370.1">
    <property type="nucleotide sequence ID" value="NZ_ASWE01000001.1"/>
</dbReference>
<comment type="caution">
    <text evidence="2">The sequence shown here is derived from an EMBL/GenBank/DDBJ whole genome shotgun (WGS) entry which is preliminary data.</text>
</comment>
<dbReference type="OrthoDB" id="9787283at2"/>